<evidence type="ECO:0000256" key="1">
    <source>
        <dbReference type="ARBA" id="ARBA00004239"/>
    </source>
</evidence>
<dbReference type="CDD" id="cd00190">
    <property type="entry name" value="Tryp_SPc"/>
    <property type="match status" value="1"/>
</dbReference>
<keyword evidence="2" id="KW-0964">Secreted</keyword>
<dbReference type="InterPro" id="IPR001314">
    <property type="entry name" value="Peptidase_S1A"/>
</dbReference>
<dbReference type="SMART" id="SM00020">
    <property type="entry name" value="Tryp_SPc"/>
    <property type="match status" value="1"/>
</dbReference>
<reference evidence="11" key="1">
    <citation type="journal article" date="2022" name="bioRxiv">
        <title>Sequencing and chromosome-scale assembly of the giantPleurodeles waltlgenome.</title>
        <authorList>
            <person name="Brown T."/>
            <person name="Elewa A."/>
            <person name="Iarovenko S."/>
            <person name="Subramanian E."/>
            <person name="Araus A.J."/>
            <person name="Petzold A."/>
            <person name="Susuki M."/>
            <person name="Suzuki K.-i.T."/>
            <person name="Hayashi T."/>
            <person name="Toyoda A."/>
            <person name="Oliveira C."/>
            <person name="Osipova E."/>
            <person name="Leigh N.D."/>
            <person name="Simon A."/>
            <person name="Yun M.H."/>
        </authorList>
    </citation>
    <scope>NUCLEOTIDE SEQUENCE</scope>
    <source>
        <strain evidence="11">20211129_DDA</strain>
        <tissue evidence="11">Liver</tissue>
    </source>
</reference>
<evidence type="ECO:0000256" key="5">
    <source>
        <dbReference type="ARBA" id="ARBA00022825"/>
    </source>
</evidence>
<evidence type="ECO:0000259" key="10">
    <source>
        <dbReference type="PROSITE" id="PS50240"/>
    </source>
</evidence>
<dbReference type="InterPro" id="IPR009003">
    <property type="entry name" value="Peptidase_S1_PA"/>
</dbReference>
<proteinExistence type="inferred from homology"/>
<dbReference type="SUPFAM" id="SSF50494">
    <property type="entry name" value="Trypsin-like serine proteases"/>
    <property type="match status" value="1"/>
</dbReference>
<dbReference type="PROSITE" id="PS50240">
    <property type="entry name" value="TRYPSIN_DOM"/>
    <property type="match status" value="1"/>
</dbReference>
<keyword evidence="5" id="KW-0720">Serine protease</keyword>
<dbReference type="GO" id="GO:0004252">
    <property type="term" value="F:serine-type endopeptidase activity"/>
    <property type="evidence" value="ECO:0007669"/>
    <property type="project" value="UniProtKB-EC"/>
</dbReference>
<dbReference type="PANTHER" id="PTHR24250">
    <property type="entry name" value="CHYMOTRYPSIN-RELATED"/>
    <property type="match status" value="1"/>
</dbReference>
<dbReference type="GO" id="GO:0006508">
    <property type="term" value="P:proteolysis"/>
    <property type="evidence" value="ECO:0007669"/>
    <property type="project" value="UniProtKB-KW"/>
</dbReference>
<evidence type="ECO:0000313" key="11">
    <source>
        <dbReference type="EMBL" id="KAJ1137364.1"/>
    </source>
</evidence>
<gene>
    <name evidence="11" type="ORF">NDU88_003774</name>
</gene>
<keyword evidence="6" id="KW-0865">Zymogen</keyword>
<dbReference type="FunFam" id="2.40.10.10:FF:000002">
    <property type="entry name" value="Transmembrane protease serine"/>
    <property type="match status" value="1"/>
</dbReference>
<evidence type="ECO:0000256" key="7">
    <source>
        <dbReference type="ARBA" id="ARBA00023157"/>
    </source>
</evidence>
<dbReference type="Proteomes" id="UP001066276">
    <property type="component" value="Chromosome 6"/>
</dbReference>
<evidence type="ECO:0000313" key="12">
    <source>
        <dbReference type="Proteomes" id="UP001066276"/>
    </source>
</evidence>
<keyword evidence="3" id="KW-0645">Protease</keyword>
<dbReference type="InterPro" id="IPR043504">
    <property type="entry name" value="Peptidase_S1_PA_chymotrypsin"/>
</dbReference>
<dbReference type="AlphaFoldDB" id="A0AAV7QCM8"/>
<comment type="subcellular location">
    <subcellularLocation>
        <location evidence="1">Secreted</location>
        <location evidence="1">Extracellular space</location>
    </subcellularLocation>
</comment>
<dbReference type="GO" id="GO:0005576">
    <property type="term" value="C:extracellular region"/>
    <property type="evidence" value="ECO:0007669"/>
    <property type="project" value="UniProtKB-SubCell"/>
</dbReference>
<feature type="domain" description="Peptidase S1" evidence="10">
    <location>
        <begin position="125"/>
        <end position="352"/>
    </location>
</feature>
<dbReference type="PANTHER" id="PTHR24250:SF65">
    <property type="entry name" value="CHYMOTRYPSINOGEN B"/>
    <property type="match status" value="1"/>
</dbReference>
<evidence type="ECO:0000256" key="6">
    <source>
        <dbReference type="ARBA" id="ARBA00023145"/>
    </source>
</evidence>
<sequence>MQCSTSCVIRHRSAQAHAYKIDGLRCHRYRDAMNIIMSLAEEIGFKCAPTKMTVPAARVRSPKRTPKPEFLEMILGEPKRHARDEVPENRLDVRKDLTDLMVGKTHSASCGEPDIYPVLSGFARVANGEEAVPGSWPWQVSIQEMDGWHICGGTLISAKWVITSITCSVTTAHQVVLGEHDLESNAEVTKTLAIAQVFNNPDWNPETKEFDISLVKLAKPVGFTKTVLPACLPAEDEMYTGQELCVTTGWGLRRSNSFVPPTKLQQAVVPLLTNLDCEIHHGSRITDSMVCAGGAGASACMGDIGGPLVCERYGEWYLIGVASWTQNACSATTPAVYSNVSTFRKWIDEIVMAN</sequence>
<accession>A0AAV7QCM8</accession>
<dbReference type="EMBL" id="JANPWB010000010">
    <property type="protein sequence ID" value="KAJ1137364.1"/>
    <property type="molecule type" value="Genomic_DNA"/>
</dbReference>
<dbReference type="Pfam" id="PF00089">
    <property type="entry name" value="Trypsin"/>
    <property type="match status" value="1"/>
</dbReference>
<organism evidence="11 12">
    <name type="scientific">Pleurodeles waltl</name>
    <name type="common">Iberian ribbed newt</name>
    <dbReference type="NCBI Taxonomy" id="8319"/>
    <lineage>
        <taxon>Eukaryota</taxon>
        <taxon>Metazoa</taxon>
        <taxon>Chordata</taxon>
        <taxon>Craniata</taxon>
        <taxon>Vertebrata</taxon>
        <taxon>Euteleostomi</taxon>
        <taxon>Amphibia</taxon>
        <taxon>Batrachia</taxon>
        <taxon>Caudata</taxon>
        <taxon>Salamandroidea</taxon>
        <taxon>Salamandridae</taxon>
        <taxon>Pleurodelinae</taxon>
        <taxon>Pleurodeles</taxon>
    </lineage>
</organism>
<evidence type="ECO:0000256" key="3">
    <source>
        <dbReference type="ARBA" id="ARBA00022670"/>
    </source>
</evidence>
<evidence type="ECO:0000256" key="2">
    <source>
        <dbReference type="ARBA" id="ARBA00022525"/>
    </source>
</evidence>
<keyword evidence="4" id="KW-0378">Hydrolase</keyword>
<dbReference type="FunFam" id="2.40.10.10:FF:000068">
    <property type="entry name" value="transmembrane protease serine 2"/>
    <property type="match status" value="1"/>
</dbReference>
<keyword evidence="7" id="KW-1015">Disulfide bond</keyword>
<evidence type="ECO:0000256" key="9">
    <source>
        <dbReference type="ARBA" id="ARBA00044036"/>
    </source>
</evidence>
<dbReference type="PRINTS" id="PR00722">
    <property type="entry name" value="CHYMOTRYPSIN"/>
</dbReference>
<comment type="caution">
    <text evidence="11">The sequence shown here is derived from an EMBL/GenBank/DDBJ whole genome shotgun (WGS) entry which is preliminary data.</text>
</comment>
<protein>
    <recommendedName>
        <fullName evidence="9">chymotrypsin</fullName>
        <ecNumber evidence="9">3.4.21.1</ecNumber>
    </recommendedName>
</protein>
<dbReference type="InterPro" id="IPR001254">
    <property type="entry name" value="Trypsin_dom"/>
</dbReference>
<name>A0AAV7QCM8_PLEWA</name>
<keyword evidence="12" id="KW-1185">Reference proteome</keyword>
<dbReference type="EC" id="3.4.21.1" evidence="9"/>
<comment type="similarity">
    <text evidence="8">Belongs to the peptidase S1 family. CLIP subfamily.</text>
</comment>
<evidence type="ECO:0000256" key="8">
    <source>
        <dbReference type="ARBA" id="ARBA00024195"/>
    </source>
</evidence>
<evidence type="ECO:0000256" key="4">
    <source>
        <dbReference type="ARBA" id="ARBA00022801"/>
    </source>
</evidence>
<dbReference type="Gene3D" id="2.40.10.10">
    <property type="entry name" value="Trypsin-like serine proteases"/>
    <property type="match status" value="1"/>
</dbReference>